<gene>
    <name evidence="2" type="ORF">ZHAS_00017909</name>
</gene>
<keyword evidence="1" id="KW-0812">Transmembrane</keyword>
<dbReference type="VEuPathDB" id="VectorBase:ASIC017909"/>
<keyword evidence="1" id="KW-1133">Transmembrane helix</keyword>
<evidence type="ECO:0000313" key="4">
    <source>
        <dbReference type="Proteomes" id="UP000030765"/>
    </source>
</evidence>
<keyword evidence="1" id="KW-0472">Membrane</keyword>
<protein>
    <submittedName>
        <fullName evidence="2 3">FAD-dependent oxidoreductase</fullName>
    </submittedName>
</protein>
<evidence type="ECO:0000313" key="3">
    <source>
        <dbReference type="EnsemblMetazoa" id="ASIC017909-PA"/>
    </source>
</evidence>
<organism evidence="2">
    <name type="scientific">Anopheles sinensis</name>
    <name type="common">Mosquito</name>
    <dbReference type="NCBI Taxonomy" id="74873"/>
    <lineage>
        <taxon>Eukaryota</taxon>
        <taxon>Metazoa</taxon>
        <taxon>Ecdysozoa</taxon>
        <taxon>Arthropoda</taxon>
        <taxon>Hexapoda</taxon>
        <taxon>Insecta</taxon>
        <taxon>Pterygota</taxon>
        <taxon>Neoptera</taxon>
        <taxon>Endopterygota</taxon>
        <taxon>Diptera</taxon>
        <taxon>Nematocera</taxon>
        <taxon>Culicoidea</taxon>
        <taxon>Culicidae</taxon>
        <taxon>Anophelinae</taxon>
        <taxon>Anopheles</taxon>
    </lineage>
</organism>
<dbReference type="EMBL" id="ATLV01023911">
    <property type="status" value="NOT_ANNOTATED_CDS"/>
    <property type="molecule type" value="Genomic_DNA"/>
</dbReference>
<name>A0A084WI38_ANOSI</name>
<proteinExistence type="predicted"/>
<accession>A0A084WI38</accession>
<reference evidence="3" key="2">
    <citation type="submission" date="2020-05" db="UniProtKB">
        <authorList>
            <consortium name="EnsemblMetazoa"/>
        </authorList>
    </citation>
    <scope>IDENTIFICATION</scope>
</reference>
<dbReference type="EMBL" id="KE525347">
    <property type="protein sequence ID" value="KFB49882.1"/>
    <property type="molecule type" value="Genomic_DNA"/>
</dbReference>
<feature type="transmembrane region" description="Helical" evidence="1">
    <location>
        <begin position="41"/>
        <end position="61"/>
    </location>
</feature>
<keyword evidence="4" id="KW-1185">Reference proteome</keyword>
<evidence type="ECO:0000313" key="2">
    <source>
        <dbReference type="EMBL" id="KFB49882.1"/>
    </source>
</evidence>
<dbReference type="AlphaFoldDB" id="A0A084WI38"/>
<evidence type="ECO:0000256" key="1">
    <source>
        <dbReference type="SAM" id="Phobius"/>
    </source>
</evidence>
<dbReference type="EnsemblMetazoa" id="ASIC017909-RA">
    <property type="protein sequence ID" value="ASIC017909-PA"/>
    <property type="gene ID" value="ASIC017909"/>
</dbReference>
<reference evidence="2 4" key="1">
    <citation type="journal article" date="2014" name="BMC Genomics">
        <title>Genome sequence of Anopheles sinensis provides insight into genetics basis of mosquito competence for malaria parasites.</title>
        <authorList>
            <person name="Zhou D."/>
            <person name="Zhang D."/>
            <person name="Ding G."/>
            <person name="Shi L."/>
            <person name="Hou Q."/>
            <person name="Ye Y."/>
            <person name="Xu Y."/>
            <person name="Zhou H."/>
            <person name="Xiong C."/>
            <person name="Li S."/>
            <person name="Yu J."/>
            <person name="Hong S."/>
            <person name="Yu X."/>
            <person name="Zou P."/>
            <person name="Chen C."/>
            <person name="Chang X."/>
            <person name="Wang W."/>
            <person name="Lv Y."/>
            <person name="Sun Y."/>
            <person name="Ma L."/>
            <person name="Shen B."/>
            <person name="Zhu C."/>
        </authorList>
    </citation>
    <scope>NUCLEOTIDE SEQUENCE [LARGE SCALE GENOMIC DNA]</scope>
</reference>
<dbReference type="Proteomes" id="UP000030765">
    <property type="component" value="Unassembled WGS sequence"/>
</dbReference>
<sequence>MPPLSTPLGVKKEVFSKEKEGDNGSVTLAAPFFEPGSNKSTIQPVWCFVTFALLAISRTFWSRKSERLASSSFRTAAFSTMFSHGAERSRQKANVLGLSKNRIRYRFVEFICAISGHKERFFFPPKNGGSPVGFAFAFGCGCMAIVRLQVSPERMQRKGLVEA</sequence>